<comment type="caution">
    <text evidence="3">The sequence shown here is derived from an EMBL/GenBank/DDBJ whole genome shotgun (WGS) entry which is preliminary data.</text>
</comment>
<name>A0A8H4QIJ4_9AGAR</name>
<comment type="similarity">
    <text evidence="1">Belongs to the trichodiene synthase family.</text>
</comment>
<evidence type="ECO:0000313" key="3">
    <source>
        <dbReference type="EMBL" id="KAF4611017.1"/>
    </source>
</evidence>
<dbReference type="SUPFAM" id="SSF48576">
    <property type="entry name" value="Terpenoid synthases"/>
    <property type="match status" value="1"/>
</dbReference>
<dbReference type="SFLD" id="SFLDG01021">
    <property type="entry name" value="Trichodiene_Synthase_Like"/>
    <property type="match status" value="1"/>
</dbReference>
<dbReference type="InterPro" id="IPR008949">
    <property type="entry name" value="Isoprenoid_synthase_dom_sf"/>
</dbReference>
<evidence type="ECO:0008006" key="5">
    <source>
        <dbReference type="Google" id="ProtNLM"/>
    </source>
</evidence>
<protein>
    <recommendedName>
        <fullName evidence="5">Terpene synthase</fullName>
    </recommendedName>
</protein>
<dbReference type="SFLD" id="SFLDS00005">
    <property type="entry name" value="Isoprenoid_Synthase_Type_I"/>
    <property type="match status" value="1"/>
</dbReference>
<organism evidence="3 4">
    <name type="scientific">Agrocybe pediades</name>
    <dbReference type="NCBI Taxonomy" id="84607"/>
    <lineage>
        <taxon>Eukaryota</taxon>
        <taxon>Fungi</taxon>
        <taxon>Dikarya</taxon>
        <taxon>Basidiomycota</taxon>
        <taxon>Agaricomycotina</taxon>
        <taxon>Agaricomycetes</taxon>
        <taxon>Agaricomycetidae</taxon>
        <taxon>Agaricales</taxon>
        <taxon>Agaricineae</taxon>
        <taxon>Strophariaceae</taxon>
        <taxon>Agrocybe</taxon>
    </lineage>
</organism>
<reference evidence="3 4" key="1">
    <citation type="submission" date="2019-12" db="EMBL/GenBank/DDBJ databases">
        <authorList>
            <person name="Floudas D."/>
            <person name="Bentzer J."/>
            <person name="Ahren D."/>
            <person name="Johansson T."/>
            <person name="Persson P."/>
            <person name="Tunlid A."/>
        </authorList>
    </citation>
    <scope>NUCLEOTIDE SEQUENCE [LARGE SCALE GENOMIC DNA]</scope>
    <source>
        <strain evidence="3 4">CBS 102.39</strain>
    </source>
</reference>
<proteinExistence type="inferred from homology"/>
<dbReference type="EMBL" id="JAACJL010000058">
    <property type="protein sequence ID" value="KAF4611017.1"/>
    <property type="molecule type" value="Genomic_DNA"/>
</dbReference>
<dbReference type="Proteomes" id="UP000521872">
    <property type="component" value="Unassembled WGS sequence"/>
</dbReference>
<dbReference type="InterPro" id="IPR024652">
    <property type="entry name" value="Trichodiene_synth"/>
</dbReference>
<keyword evidence="2" id="KW-0456">Lyase</keyword>
<evidence type="ECO:0000256" key="1">
    <source>
        <dbReference type="ARBA" id="ARBA00007946"/>
    </source>
</evidence>
<dbReference type="GO" id="GO:0016838">
    <property type="term" value="F:carbon-oxygen lyase activity, acting on phosphates"/>
    <property type="evidence" value="ECO:0007669"/>
    <property type="project" value="InterPro"/>
</dbReference>
<accession>A0A8H4QIJ4</accession>
<keyword evidence="4" id="KW-1185">Reference proteome</keyword>
<dbReference type="Gene3D" id="1.10.600.10">
    <property type="entry name" value="Farnesyl Diphosphate Synthase"/>
    <property type="match status" value="1"/>
</dbReference>
<evidence type="ECO:0000256" key="2">
    <source>
        <dbReference type="ARBA" id="ARBA00023239"/>
    </source>
</evidence>
<sequence>MQIDTVSLKEICAKFIRDLNYRPGRLIQDDNASYRALKKEFAQYNTAAWFDNMCREAAAVAEFVYPDHSEEIRIQIAKYSWFIIYVDDMGQKTPENLKNFQRCILKGTSEPETEFFQAFPKHLDEYYRLFDPIPANCIALCAMDFINGCLLEEMPKIKGMKLTDASLSWPYFLRNKTGAAQAYAFMLFPKEVNVDMTTYIQVVEDIALYLNLTNDILSFYKEHMAGERHNYICNRAAATQRSIEETLRDVVKDAMQAHSRVTRVLESSGNRSALDIWGKCVNGFFGFHFSLKRYRLEELDSSAL</sequence>
<dbReference type="Pfam" id="PF06330">
    <property type="entry name" value="TRI5"/>
    <property type="match status" value="1"/>
</dbReference>
<evidence type="ECO:0000313" key="4">
    <source>
        <dbReference type="Proteomes" id="UP000521872"/>
    </source>
</evidence>
<gene>
    <name evidence="3" type="ORF">D9613_006472</name>
</gene>
<dbReference type="AlphaFoldDB" id="A0A8H4QIJ4"/>